<dbReference type="STRING" id="1223545.GS4_36_00070"/>
<dbReference type="RefSeq" id="WP_007624613.1">
    <property type="nucleotide sequence ID" value="NZ_BANX01000036.1"/>
</dbReference>
<dbReference type="eggNOG" id="COG1055">
    <property type="taxonomic scope" value="Bacteria"/>
</dbReference>
<evidence type="ECO:0000256" key="3">
    <source>
        <dbReference type="ARBA" id="ARBA00009843"/>
    </source>
</evidence>
<dbReference type="PRINTS" id="PR00758">
    <property type="entry name" value="ARSENICPUMP"/>
</dbReference>
<comment type="caution">
    <text evidence="12">The sequence shown here is derived from an EMBL/GenBank/DDBJ whole genome shotgun (WGS) entry which is preliminary data.</text>
</comment>
<dbReference type="InterPro" id="IPR004680">
    <property type="entry name" value="Cit_transptr-like_dom"/>
</dbReference>
<feature type="transmembrane region" description="Helical" evidence="10">
    <location>
        <begin position="288"/>
        <end position="306"/>
    </location>
</feature>
<keyword evidence="9 10" id="KW-0472">Membrane</keyword>
<feature type="transmembrane region" description="Helical" evidence="10">
    <location>
        <begin position="107"/>
        <end position="131"/>
    </location>
</feature>
<dbReference type="InterPro" id="IPR000802">
    <property type="entry name" value="Arsenical_pump_ArsB"/>
</dbReference>
<feature type="transmembrane region" description="Helical" evidence="10">
    <location>
        <begin position="326"/>
        <end position="344"/>
    </location>
</feature>
<dbReference type="GO" id="GO:0005886">
    <property type="term" value="C:plasma membrane"/>
    <property type="evidence" value="ECO:0007669"/>
    <property type="project" value="UniProtKB-SubCell"/>
</dbReference>
<proteinExistence type="inferred from homology"/>
<keyword evidence="8 10" id="KW-1133">Transmembrane helix</keyword>
<sequence>MISPDGIVGAVVSLALLAAVLVVTMAGVTVAGRRIPPATVAVPAAALVGLFGLADWTSIRDELAFIGPTIGFLAAMLVVADICARRGVFAWVGGIIARGSRGSPNRLLQIVFVVAAATTAVLSLDATIVLLTPVAVLTARRIGARIAPTAHATAHLANSASTLLPVSNLTNLLAFGATGLTFLGFAQVMAAPFVVAIVVEYLLFRWFFADQLSAPPSGETPRPPDDESRSEPSAPWFELGVLSALLIGFVVAEPLHIPLAVVATIGAVVLALPYLFRTPREAAVRMVRATDPLFLAFVAALGAIILPVREGPLGSAIAGLIPDGQGLPALLAVAVLAALLANVVNNLPATLLLVPLTVHQPALVLAVLLGVNIGPNLGYFGSLATLLWREVLHRDSASAPPRTYLRLGLVTVPPTLLASVVALWLALRLT</sequence>
<keyword evidence="6 10" id="KW-0812">Transmembrane</keyword>
<feature type="transmembrane region" description="Helical" evidence="10">
    <location>
        <begin position="40"/>
        <end position="59"/>
    </location>
</feature>
<organism evidence="12 13">
    <name type="scientific">Gordonia soli NBRC 108243</name>
    <dbReference type="NCBI Taxonomy" id="1223545"/>
    <lineage>
        <taxon>Bacteria</taxon>
        <taxon>Bacillati</taxon>
        <taxon>Actinomycetota</taxon>
        <taxon>Actinomycetes</taxon>
        <taxon>Mycobacteriales</taxon>
        <taxon>Gordoniaceae</taxon>
        <taxon>Gordonia</taxon>
    </lineage>
</organism>
<comment type="subcellular location">
    <subcellularLocation>
        <location evidence="1">Cell membrane</location>
        <topology evidence="1">Multi-pass membrane protein</topology>
    </subcellularLocation>
</comment>
<evidence type="ECO:0000256" key="1">
    <source>
        <dbReference type="ARBA" id="ARBA00004651"/>
    </source>
</evidence>
<evidence type="ECO:0000256" key="5">
    <source>
        <dbReference type="ARBA" id="ARBA00022475"/>
    </source>
</evidence>
<name>M0QRY8_9ACTN</name>
<keyword evidence="7" id="KW-0059">Arsenical resistance</keyword>
<evidence type="ECO:0000256" key="4">
    <source>
        <dbReference type="ARBA" id="ARBA00022448"/>
    </source>
</evidence>
<feature type="transmembrane region" description="Helical" evidence="10">
    <location>
        <begin position="404"/>
        <end position="427"/>
    </location>
</feature>
<dbReference type="PANTHER" id="PTHR43302:SF5">
    <property type="entry name" value="TRANSPORTER ARSB-RELATED"/>
    <property type="match status" value="1"/>
</dbReference>
<keyword evidence="4" id="KW-0813">Transport</keyword>
<comment type="similarity">
    <text evidence="3">Belongs to the CitM (TC 2.A.11) transporter family.</text>
</comment>
<evidence type="ECO:0000256" key="10">
    <source>
        <dbReference type="SAM" id="Phobius"/>
    </source>
</evidence>
<dbReference type="PANTHER" id="PTHR43302">
    <property type="entry name" value="TRANSPORTER ARSB-RELATED"/>
    <property type="match status" value="1"/>
</dbReference>
<dbReference type="Pfam" id="PF03600">
    <property type="entry name" value="CitMHS"/>
    <property type="match status" value="1"/>
</dbReference>
<evidence type="ECO:0000256" key="8">
    <source>
        <dbReference type="ARBA" id="ARBA00022989"/>
    </source>
</evidence>
<dbReference type="AlphaFoldDB" id="M0QRY8"/>
<feature type="transmembrane region" description="Helical" evidence="10">
    <location>
        <begin position="6"/>
        <end position="28"/>
    </location>
</feature>
<evidence type="ECO:0000259" key="11">
    <source>
        <dbReference type="Pfam" id="PF03600"/>
    </source>
</evidence>
<reference evidence="12 13" key="1">
    <citation type="submission" date="2013-01" db="EMBL/GenBank/DDBJ databases">
        <title>Whole genome shotgun sequence of Gordonia soli NBRC 108243.</title>
        <authorList>
            <person name="Isaki-Nakamura S."/>
            <person name="Hosoyama A."/>
            <person name="Tsuchikane K."/>
            <person name="Ando Y."/>
            <person name="Baba S."/>
            <person name="Ohji S."/>
            <person name="Hamada M."/>
            <person name="Tamura T."/>
            <person name="Yamazoe A."/>
            <person name="Yamazaki S."/>
            <person name="Fujita N."/>
        </authorList>
    </citation>
    <scope>NUCLEOTIDE SEQUENCE [LARGE SCALE GENOMIC DNA]</scope>
    <source>
        <strain evidence="12 13">NBRC 108243</strain>
    </source>
</reference>
<protein>
    <submittedName>
        <fullName evidence="12">Arsenite resistance pump</fullName>
    </submittedName>
</protein>
<evidence type="ECO:0000313" key="13">
    <source>
        <dbReference type="Proteomes" id="UP000011666"/>
    </source>
</evidence>
<feature type="transmembrane region" description="Helical" evidence="10">
    <location>
        <begin position="65"/>
        <end position="84"/>
    </location>
</feature>
<comment type="similarity">
    <text evidence="2">Belongs to the ArsB family.</text>
</comment>
<dbReference type="GO" id="GO:0015105">
    <property type="term" value="F:arsenite transmembrane transporter activity"/>
    <property type="evidence" value="ECO:0007669"/>
    <property type="project" value="InterPro"/>
</dbReference>
<evidence type="ECO:0000256" key="9">
    <source>
        <dbReference type="ARBA" id="ARBA00023136"/>
    </source>
</evidence>
<feature type="domain" description="Citrate transporter-like" evidence="11">
    <location>
        <begin position="35"/>
        <end position="359"/>
    </location>
</feature>
<evidence type="ECO:0000256" key="6">
    <source>
        <dbReference type="ARBA" id="ARBA00022692"/>
    </source>
</evidence>
<evidence type="ECO:0000256" key="7">
    <source>
        <dbReference type="ARBA" id="ARBA00022849"/>
    </source>
</evidence>
<feature type="transmembrane region" description="Helical" evidence="10">
    <location>
        <begin position="172"/>
        <end position="203"/>
    </location>
</feature>
<feature type="transmembrane region" description="Helical" evidence="10">
    <location>
        <begin position="257"/>
        <end position="276"/>
    </location>
</feature>
<dbReference type="Proteomes" id="UP000011666">
    <property type="component" value="Unassembled WGS sequence"/>
</dbReference>
<evidence type="ECO:0000256" key="2">
    <source>
        <dbReference type="ARBA" id="ARBA00006433"/>
    </source>
</evidence>
<dbReference type="GO" id="GO:0046685">
    <property type="term" value="P:response to arsenic-containing substance"/>
    <property type="evidence" value="ECO:0007669"/>
    <property type="project" value="UniProtKB-KW"/>
</dbReference>
<dbReference type="EMBL" id="BANX01000036">
    <property type="protein sequence ID" value="GAC70522.1"/>
    <property type="molecule type" value="Genomic_DNA"/>
</dbReference>
<dbReference type="OrthoDB" id="3284414at2"/>
<gene>
    <name evidence="12" type="primary">arsB</name>
    <name evidence="12" type="ORF">GS4_36_00070</name>
</gene>
<accession>M0QRY8</accession>
<keyword evidence="5" id="KW-1003">Cell membrane</keyword>
<keyword evidence="13" id="KW-1185">Reference proteome</keyword>
<evidence type="ECO:0000313" key="12">
    <source>
        <dbReference type="EMBL" id="GAC70522.1"/>
    </source>
</evidence>